<dbReference type="InterPro" id="IPR040624">
    <property type="entry name" value="HalOD1"/>
</dbReference>
<evidence type="ECO:0000313" key="3">
    <source>
        <dbReference type="Proteomes" id="UP000198848"/>
    </source>
</evidence>
<evidence type="ECO:0000313" key="2">
    <source>
        <dbReference type="EMBL" id="SDQ33203.1"/>
    </source>
</evidence>
<feature type="domain" description="Halobacterial output" evidence="1">
    <location>
        <begin position="4"/>
        <end position="75"/>
    </location>
</feature>
<protein>
    <recommendedName>
        <fullName evidence="1">Halobacterial output domain-containing protein</fullName>
    </recommendedName>
</protein>
<proteinExistence type="predicted"/>
<gene>
    <name evidence="2" type="ORF">SAMN04489842_0512</name>
</gene>
<sequence length="88" mass="9722">MPSENPISFEIAEEVAAYEGTRVEDLHPPLHDAIDTDALDAMFRSSGADRILPSVEFTYKGYTIHVDNSSEITIRDRAPTAEPTKETA</sequence>
<evidence type="ECO:0000259" key="1">
    <source>
        <dbReference type="Pfam" id="PF18545"/>
    </source>
</evidence>
<reference evidence="3" key="1">
    <citation type="submission" date="2016-10" db="EMBL/GenBank/DDBJ databases">
        <authorList>
            <person name="Varghese N."/>
            <person name="Submissions S."/>
        </authorList>
    </citation>
    <scope>NUCLEOTIDE SEQUENCE [LARGE SCALE GENOMIC DNA]</scope>
    <source>
        <strain evidence="3">DSM 24767</strain>
    </source>
</reference>
<dbReference type="Proteomes" id="UP000198848">
    <property type="component" value="Unassembled WGS sequence"/>
</dbReference>
<dbReference type="EMBL" id="FNLC01000001">
    <property type="protein sequence ID" value="SDQ33203.1"/>
    <property type="molecule type" value="Genomic_DNA"/>
</dbReference>
<accession>A0A1H1A0N1</accession>
<organism evidence="2 3">
    <name type="scientific">Natronobacterium texcoconense</name>
    <dbReference type="NCBI Taxonomy" id="1095778"/>
    <lineage>
        <taxon>Archaea</taxon>
        <taxon>Methanobacteriati</taxon>
        <taxon>Methanobacteriota</taxon>
        <taxon>Stenosarchaea group</taxon>
        <taxon>Halobacteria</taxon>
        <taxon>Halobacteriales</taxon>
        <taxon>Natrialbaceae</taxon>
        <taxon>Natronobacterium</taxon>
    </lineage>
</organism>
<keyword evidence="3" id="KW-1185">Reference proteome</keyword>
<name>A0A1H1A0N1_NATTX</name>
<dbReference type="OrthoDB" id="205616at2157"/>
<dbReference type="AlphaFoldDB" id="A0A1H1A0N1"/>
<dbReference type="Pfam" id="PF18545">
    <property type="entry name" value="HalOD1"/>
    <property type="match status" value="1"/>
</dbReference>